<evidence type="ECO:0000256" key="2">
    <source>
        <dbReference type="ARBA" id="ARBA00004496"/>
    </source>
</evidence>
<feature type="binding site" evidence="15">
    <location>
        <position position="122"/>
    </location>
    <ligand>
        <name>Mg(2+)</name>
        <dbReference type="ChEBI" id="CHEBI:18420"/>
    </ligand>
</feature>
<dbReference type="Proteomes" id="UP000218627">
    <property type="component" value="Unassembled WGS sequence"/>
</dbReference>
<keyword evidence="12 15" id="KW-0378">Hydrolase</keyword>
<evidence type="ECO:0000256" key="12">
    <source>
        <dbReference type="ARBA" id="ARBA00022801"/>
    </source>
</evidence>
<keyword evidence="7 15" id="KW-0507">mRNA processing</keyword>
<dbReference type="PROSITE" id="PS00517">
    <property type="entry name" value="RNASE_3_1"/>
    <property type="match status" value="1"/>
</dbReference>
<evidence type="ECO:0000256" key="3">
    <source>
        <dbReference type="ARBA" id="ARBA00010183"/>
    </source>
</evidence>
<dbReference type="FunFam" id="1.10.1520.10:FF:000001">
    <property type="entry name" value="Ribonuclease 3"/>
    <property type="match status" value="1"/>
</dbReference>
<feature type="binding site" evidence="15">
    <location>
        <position position="119"/>
    </location>
    <ligand>
        <name>Mg(2+)</name>
        <dbReference type="ChEBI" id="CHEBI:18420"/>
    </ligand>
</feature>
<dbReference type="OrthoDB" id="9805026at2"/>
<dbReference type="InterPro" id="IPR014720">
    <property type="entry name" value="dsRBD_dom"/>
</dbReference>
<dbReference type="SMART" id="SM00535">
    <property type="entry name" value="RIBOc"/>
    <property type="match status" value="1"/>
</dbReference>
<dbReference type="GO" id="GO:0005737">
    <property type="term" value="C:cytoplasm"/>
    <property type="evidence" value="ECO:0007669"/>
    <property type="project" value="UniProtKB-SubCell"/>
</dbReference>
<dbReference type="EC" id="3.1.26.3" evidence="15"/>
<keyword evidence="11 15" id="KW-0255">Endonuclease</keyword>
<dbReference type="PANTHER" id="PTHR14950">
    <property type="entry name" value="DICER-RELATED"/>
    <property type="match status" value="1"/>
</dbReference>
<dbReference type="CDD" id="cd00593">
    <property type="entry name" value="RIBOc"/>
    <property type="match status" value="1"/>
</dbReference>
<dbReference type="SUPFAM" id="SSF54768">
    <property type="entry name" value="dsRNA-binding domain-like"/>
    <property type="match status" value="1"/>
</dbReference>
<gene>
    <name evidence="15" type="primary">rnc</name>
    <name evidence="18" type="ORF">SAMN06265353_1462</name>
</gene>
<dbReference type="GO" id="GO:0042802">
    <property type="term" value="F:identical protein binding"/>
    <property type="evidence" value="ECO:0007669"/>
    <property type="project" value="UniProtKB-ARBA"/>
</dbReference>
<keyword evidence="9 15" id="KW-0540">Nuclease</keyword>
<keyword evidence="8 15" id="KW-0819">tRNA processing</keyword>
<dbReference type="GO" id="GO:0006364">
    <property type="term" value="P:rRNA processing"/>
    <property type="evidence" value="ECO:0007669"/>
    <property type="project" value="UniProtKB-UniRule"/>
</dbReference>
<evidence type="ECO:0000256" key="1">
    <source>
        <dbReference type="ARBA" id="ARBA00000109"/>
    </source>
</evidence>
<accession>A0A285P315</accession>
<dbReference type="NCBIfam" id="TIGR02191">
    <property type="entry name" value="RNaseIII"/>
    <property type="match status" value="1"/>
</dbReference>
<feature type="domain" description="DRBM" evidence="16">
    <location>
        <begin position="163"/>
        <end position="231"/>
    </location>
</feature>
<feature type="binding site" evidence="15">
    <location>
        <position position="48"/>
    </location>
    <ligand>
        <name>Mg(2+)</name>
        <dbReference type="ChEBI" id="CHEBI:18420"/>
    </ligand>
</feature>
<evidence type="ECO:0000256" key="8">
    <source>
        <dbReference type="ARBA" id="ARBA00022694"/>
    </source>
</evidence>
<evidence type="ECO:0000256" key="9">
    <source>
        <dbReference type="ARBA" id="ARBA00022722"/>
    </source>
</evidence>
<dbReference type="InterPro" id="IPR000999">
    <property type="entry name" value="RNase_III_dom"/>
</dbReference>
<protein>
    <recommendedName>
        <fullName evidence="15">Ribonuclease 3</fullName>
        <ecNumber evidence="15">3.1.26.3</ecNumber>
    </recommendedName>
    <alternativeName>
        <fullName evidence="15">Ribonuclease III</fullName>
        <shortName evidence="15">RNase III</shortName>
    </alternativeName>
</protein>
<keyword evidence="10 15" id="KW-0479">Metal-binding</keyword>
<dbReference type="Pfam" id="PF00035">
    <property type="entry name" value="dsrm"/>
    <property type="match status" value="1"/>
</dbReference>
<organism evidence="18 19">
    <name type="scientific">Hydrogenobacter hydrogenophilus</name>
    <dbReference type="NCBI Taxonomy" id="35835"/>
    <lineage>
        <taxon>Bacteria</taxon>
        <taxon>Pseudomonadati</taxon>
        <taxon>Aquificota</taxon>
        <taxon>Aquificia</taxon>
        <taxon>Aquificales</taxon>
        <taxon>Aquificaceae</taxon>
        <taxon>Hydrogenobacter</taxon>
    </lineage>
</organism>
<keyword evidence="6 15" id="KW-0698">rRNA processing</keyword>
<dbReference type="GO" id="GO:0004525">
    <property type="term" value="F:ribonuclease III activity"/>
    <property type="evidence" value="ECO:0007669"/>
    <property type="project" value="UniProtKB-UniRule"/>
</dbReference>
<dbReference type="Pfam" id="PF14622">
    <property type="entry name" value="Ribonucleas_3_3"/>
    <property type="match status" value="1"/>
</dbReference>
<evidence type="ECO:0000256" key="10">
    <source>
        <dbReference type="ARBA" id="ARBA00022723"/>
    </source>
</evidence>
<dbReference type="PROSITE" id="PS50142">
    <property type="entry name" value="RNASE_3_2"/>
    <property type="match status" value="1"/>
</dbReference>
<evidence type="ECO:0000256" key="7">
    <source>
        <dbReference type="ARBA" id="ARBA00022664"/>
    </source>
</evidence>
<feature type="domain" description="RNase III" evidence="17">
    <location>
        <begin position="9"/>
        <end position="133"/>
    </location>
</feature>
<dbReference type="SMART" id="SM00358">
    <property type="entry name" value="DSRM"/>
    <property type="match status" value="1"/>
</dbReference>
<evidence type="ECO:0000259" key="17">
    <source>
        <dbReference type="PROSITE" id="PS50142"/>
    </source>
</evidence>
<comment type="subcellular location">
    <subcellularLocation>
        <location evidence="2 15">Cytoplasm</location>
    </subcellularLocation>
</comment>
<keyword evidence="14 15" id="KW-0694">RNA-binding</keyword>
<dbReference type="PROSITE" id="PS50137">
    <property type="entry name" value="DS_RBD"/>
    <property type="match status" value="1"/>
</dbReference>
<dbReference type="SUPFAM" id="SSF69065">
    <property type="entry name" value="RNase III domain-like"/>
    <property type="match status" value="1"/>
</dbReference>
<dbReference type="CDD" id="cd10845">
    <property type="entry name" value="DSRM_RNAse_III_family"/>
    <property type="match status" value="1"/>
</dbReference>
<evidence type="ECO:0000256" key="6">
    <source>
        <dbReference type="ARBA" id="ARBA00022552"/>
    </source>
</evidence>
<dbReference type="GO" id="GO:0019843">
    <property type="term" value="F:rRNA binding"/>
    <property type="evidence" value="ECO:0007669"/>
    <property type="project" value="UniProtKB-KW"/>
</dbReference>
<keyword evidence="19" id="KW-1185">Reference proteome</keyword>
<evidence type="ECO:0000313" key="18">
    <source>
        <dbReference type="EMBL" id="SNZ15828.1"/>
    </source>
</evidence>
<reference evidence="19" key="1">
    <citation type="submission" date="2017-09" db="EMBL/GenBank/DDBJ databases">
        <authorList>
            <person name="Varghese N."/>
            <person name="Submissions S."/>
        </authorList>
    </citation>
    <scope>NUCLEOTIDE SEQUENCE [LARGE SCALE GENOMIC DNA]</scope>
    <source>
        <strain evidence="19">DSM 2913</strain>
    </source>
</reference>
<feature type="active site" evidence="15">
    <location>
        <position position="52"/>
    </location>
</feature>
<dbReference type="HAMAP" id="MF_00104">
    <property type="entry name" value="RNase_III"/>
    <property type="match status" value="1"/>
</dbReference>
<keyword evidence="5 15" id="KW-0963">Cytoplasm</keyword>
<sequence>MHALSSEDYKPLEDKLGYTFKDKNLLEQALTHKSYATEKGVKSYETLEFLGDALINLFVVDILISEFTQAKEGELAPMKAFFVSEDFLSSLAQDLQLERYLLVSGKKGKFKINTSILGDVFEALWGAIYMDTGKDLNFTKHLFENLYKDKVVSMARSQDYKRDYKTILQEITQKKWKERPVYRIVSVSGPQHSRTFEVECSVKNFRAVAVGSSKKEAEQLSAKRLLEMLQEL</sequence>
<keyword evidence="15" id="KW-0699">rRNA-binding</keyword>
<dbReference type="GO" id="GO:0008033">
    <property type="term" value="P:tRNA processing"/>
    <property type="evidence" value="ECO:0007669"/>
    <property type="project" value="UniProtKB-KW"/>
</dbReference>
<comment type="cofactor">
    <cofactor evidence="15">
        <name>Mg(2+)</name>
        <dbReference type="ChEBI" id="CHEBI:18420"/>
    </cofactor>
</comment>
<evidence type="ECO:0000256" key="15">
    <source>
        <dbReference type="HAMAP-Rule" id="MF_00104"/>
    </source>
</evidence>
<keyword evidence="13 15" id="KW-0460">Magnesium</keyword>
<evidence type="ECO:0000259" key="16">
    <source>
        <dbReference type="PROSITE" id="PS50137"/>
    </source>
</evidence>
<comment type="subunit">
    <text evidence="4 15">Homodimer.</text>
</comment>
<dbReference type="FunFam" id="3.30.160.20:FF:000003">
    <property type="entry name" value="Ribonuclease 3"/>
    <property type="match status" value="1"/>
</dbReference>
<evidence type="ECO:0000256" key="14">
    <source>
        <dbReference type="ARBA" id="ARBA00022884"/>
    </source>
</evidence>
<dbReference type="InterPro" id="IPR011907">
    <property type="entry name" value="RNase_III"/>
</dbReference>
<dbReference type="GO" id="GO:0006397">
    <property type="term" value="P:mRNA processing"/>
    <property type="evidence" value="ECO:0007669"/>
    <property type="project" value="UniProtKB-UniRule"/>
</dbReference>
<comment type="function">
    <text evidence="15">Digests double-stranded RNA. Involved in the processing of primary rRNA transcript to yield the immediate precursors to the large and small rRNAs (23S and 16S). Processes some mRNAs, and tRNAs when they are encoded in the rRNA operon. Processes pre-crRNA and tracrRNA of type II CRISPR loci if present in the organism.</text>
</comment>
<proteinExistence type="inferred from homology"/>
<evidence type="ECO:0000256" key="4">
    <source>
        <dbReference type="ARBA" id="ARBA00011738"/>
    </source>
</evidence>
<evidence type="ECO:0000256" key="11">
    <source>
        <dbReference type="ARBA" id="ARBA00022759"/>
    </source>
</evidence>
<comment type="similarity">
    <text evidence="3">Belongs to the ribonuclease III family.</text>
</comment>
<dbReference type="AlphaFoldDB" id="A0A285P315"/>
<dbReference type="RefSeq" id="WP_096602893.1">
    <property type="nucleotide sequence ID" value="NZ_OBEN01000009.1"/>
</dbReference>
<evidence type="ECO:0000256" key="5">
    <source>
        <dbReference type="ARBA" id="ARBA00022490"/>
    </source>
</evidence>
<evidence type="ECO:0000256" key="13">
    <source>
        <dbReference type="ARBA" id="ARBA00022842"/>
    </source>
</evidence>
<dbReference type="Gene3D" id="3.30.160.20">
    <property type="match status" value="1"/>
</dbReference>
<dbReference type="Gene3D" id="1.10.1520.10">
    <property type="entry name" value="Ribonuclease III domain"/>
    <property type="match status" value="1"/>
</dbReference>
<dbReference type="InterPro" id="IPR036389">
    <property type="entry name" value="RNase_III_sf"/>
</dbReference>
<comment type="catalytic activity">
    <reaction evidence="1 15">
        <text>Endonucleolytic cleavage to 5'-phosphomonoester.</text>
        <dbReference type="EC" id="3.1.26.3"/>
    </reaction>
</comment>
<dbReference type="EMBL" id="OBEN01000009">
    <property type="protein sequence ID" value="SNZ15828.1"/>
    <property type="molecule type" value="Genomic_DNA"/>
</dbReference>
<feature type="active site" evidence="15">
    <location>
        <position position="122"/>
    </location>
</feature>
<dbReference type="GO" id="GO:0046872">
    <property type="term" value="F:metal ion binding"/>
    <property type="evidence" value="ECO:0007669"/>
    <property type="project" value="UniProtKB-KW"/>
</dbReference>
<name>A0A285P315_9AQUI</name>
<evidence type="ECO:0000313" key="19">
    <source>
        <dbReference type="Proteomes" id="UP000218627"/>
    </source>
</evidence>